<evidence type="ECO:0000313" key="1">
    <source>
        <dbReference type="EMBL" id="MET4560282.1"/>
    </source>
</evidence>
<gene>
    <name evidence="1" type="ORF">ABIA69_001426</name>
</gene>
<organism evidence="1 2">
    <name type="scientific">Lysinibacillus parviboronicapiens</name>
    <dbReference type="NCBI Taxonomy" id="436516"/>
    <lineage>
        <taxon>Bacteria</taxon>
        <taxon>Bacillati</taxon>
        <taxon>Bacillota</taxon>
        <taxon>Bacilli</taxon>
        <taxon>Bacillales</taxon>
        <taxon>Bacillaceae</taxon>
        <taxon>Lysinibacillus</taxon>
    </lineage>
</organism>
<evidence type="ECO:0000313" key="2">
    <source>
        <dbReference type="Proteomes" id="UP001549363"/>
    </source>
</evidence>
<dbReference type="EMBL" id="JBEPSB010000004">
    <property type="protein sequence ID" value="MET4560282.1"/>
    <property type="molecule type" value="Genomic_DNA"/>
</dbReference>
<accession>A0ABV2PH59</accession>
<dbReference type="RefSeq" id="WP_167395927.1">
    <property type="nucleotide sequence ID" value="NZ_JBEPSB010000004.1"/>
</dbReference>
<keyword evidence="2" id="KW-1185">Reference proteome</keyword>
<dbReference type="Proteomes" id="UP001549363">
    <property type="component" value="Unassembled WGS sequence"/>
</dbReference>
<protein>
    <submittedName>
        <fullName evidence="1">Uncharacterized protein</fullName>
    </submittedName>
</protein>
<name>A0ABV2PH59_9BACI</name>
<comment type="caution">
    <text evidence="1">The sequence shown here is derived from an EMBL/GenBank/DDBJ whole genome shotgun (WGS) entry which is preliminary data.</text>
</comment>
<sequence>MQVTLDKDPGMELFTGRNVALQAEDGKVSKLNIVMLLVKELSVSLM</sequence>
<proteinExistence type="predicted"/>
<reference evidence="1 2" key="1">
    <citation type="submission" date="2024-06" db="EMBL/GenBank/DDBJ databases">
        <title>Sorghum-associated microbial communities from plants grown in Nebraska, USA.</title>
        <authorList>
            <person name="Schachtman D."/>
        </authorList>
    </citation>
    <scope>NUCLEOTIDE SEQUENCE [LARGE SCALE GENOMIC DNA]</scope>
    <source>
        <strain evidence="1 2">736</strain>
    </source>
</reference>